<evidence type="ECO:0000313" key="1">
    <source>
        <dbReference type="EMBL" id="KAK9909640.1"/>
    </source>
</evidence>
<reference evidence="1 2" key="1">
    <citation type="journal article" date="2024" name="Nat. Commun.">
        <title>Phylogenomics reveals the evolutionary origins of lichenization in chlorophyte algae.</title>
        <authorList>
            <person name="Puginier C."/>
            <person name="Libourel C."/>
            <person name="Otte J."/>
            <person name="Skaloud P."/>
            <person name="Haon M."/>
            <person name="Grisel S."/>
            <person name="Petersen M."/>
            <person name="Berrin J.G."/>
            <person name="Delaux P.M."/>
            <person name="Dal Grande F."/>
            <person name="Keller J."/>
        </authorList>
    </citation>
    <scope>NUCLEOTIDE SEQUENCE [LARGE SCALE GENOMIC DNA]</scope>
    <source>
        <strain evidence="1 2">SAG 216-7</strain>
    </source>
</reference>
<keyword evidence="2" id="KW-1185">Reference proteome</keyword>
<accession>A0ABR2YSA5</accession>
<dbReference type="Proteomes" id="UP001491310">
    <property type="component" value="Unassembled WGS sequence"/>
</dbReference>
<evidence type="ECO:0000313" key="2">
    <source>
        <dbReference type="Proteomes" id="UP001491310"/>
    </source>
</evidence>
<gene>
    <name evidence="1" type="ORF">WJX75_005426</name>
</gene>
<protein>
    <recommendedName>
        <fullName evidence="3">SnoaL-like domain-containing protein</fullName>
    </recommendedName>
</protein>
<proteinExistence type="predicted"/>
<evidence type="ECO:0008006" key="3">
    <source>
        <dbReference type="Google" id="ProtNLM"/>
    </source>
</evidence>
<name>A0ABR2YSA5_9CHLO</name>
<comment type="caution">
    <text evidence="1">The sequence shown here is derived from an EMBL/GenBank/DDBJ whole genome shotgun (WGS) entry which is preliminary data.</text>
</comment>
<dbReference type="EMBL" id="JALJOT010000006">
    <property type="protein sequence ID" value="KAK9909640.1"/>
    <property type="molecule type" value="Genomic_DNA"/>
</dbReference>
<organism evidence="1 2">
    <name type="scientific">Coccomyxa subellipsoidea</name>
    <dbReference type="NCBI Taxonomy" id="248742"/>
    <lineage>
        <taxon>Eukaryota</taxon>
        <taxon>Viridiplantae</taxon>
        <taxon>Chlorophyta</taxon>
        <taxon>core chlorophytes</taxon>
        <taxon>Trebouxiophyceae</taxon>
        <taxon>Trebouxiophyceae incertae sedis</taxon>
        <taxon>Coccomyxaceae</taxon>
        <taxon>Coccomyxa</taxon>
    </lineage>
</organism>
<sequence length="307" mass="34031">MASDLSKLSYLERPFVPLNTVTQPRSFTKLPRHRRIASRTTCKTSPKAVTSTLSPHSVIQDCLSSLRKADVDSFQEHFPSNRVKLGSGERQIVLIGGKACIEDGPLAHFVDVLDPGARRVLPAHLLRRCQVLSSLQLGPGTFVQRTSITARAGEDAVLIWTLTQQDGRWCVQSIKRDESCDYPLPGRPHPRASPESIILAQMAALQRANLHDACKYMLFPGARPGSQLPKLMHSFMQGPSQLLINHTEAKLGKASLPSLQRMTQEAEVLPLPDIAQEDSNKAHKFVWHMCMRDSGCWMVQSIEAALS</sequence>